<proteinExistence type="predicted"/>
<feature type="region of interest" description="Disordered" evidence="1">
    <location>
        <begin position="1"/>
        <end position="54"/>
    </location>
</feature>
<evidence type="ECO:0000313" key="3">
    <source>
        <dbReference type="Proteomes" id="UP000678499"/>
    </source>
</evidence>
<organism evidence="2">
    <name type="scientific">Notodromas monacha</name>
    <dbReference type="NCBI Taxonomy" id="399045"/>
    <lineage>
        <taxon>Eukaryota</taxon>
        <taxon>Metazoa</taxon>
        <taxon>Ecdysozoa</taxon>
        <taxon>Arthropoda</taxon>
        <taxon>Crustacea</taxon>
        <taxon>Oligostraca</taxon>
        <taxon>Ostracoda</taxon>
        <taxon>Podocopa</taxon>
        <taxon>Podocopida</taxon>
        <taxon>Cypridocopina</taxon>
        <taxon>Cypridoidea</taxon>
        <taxon>Cyprididae</taxon>
        <taxon>Notodromas</taxon>
    </lineage>
</organism>
<protein>
    <submittedName>
        <fullName evidence="2">Uncharacterized protein</fullName>
    </submittedName>
</protein>
<feature type="compositionally biased region" description="Polar residues" evidence="1">
    <location>
        <begin position="286"/>
        <end position="308"/>
    </location>
</feature>
<feature type="region of interest" description="Disordered" evidence="1">
    <location>
        <begin position="420"/>
        <end position="499"/>
    </location>
</feature>
<evidence type="ECO:0000313" key="2">
    <source>
        <dbReference type="EMBL" id="CAD7272762.1"/>
    </source>
</evidence>
<sequence>MYEERAAPAPGSPSKEGELPGFAALQQHLAQHLAHDHDTPEEDSYQQSPHASCSPLPLIMRSQEQDVYQDTPNEYYKEILEKHYADMDPSGYLEQEKQVLQPLQTVYCSYSVTDQRSGVVTPLYPVHRPTPHFHHHHHHHHQHQDPYEVRTVSARTASGFAHPDLHDSQGLYEAITPEGILTPDHSPTTFEYFATPSLVGALPQDLTVGHLVDMAPVAVHHTSEPGHEYTTNLQQTEAETAAAVEANFSYSEAGGEGRASPSSLTPPPTNLSIKYQEDQHQHQEPNHYSMSHQHDSYTPSSTSSQQEPLSFAFGGPQSPAHMGFEPSGSPNPWDKISFNPGSPHPYVQAIKASAIYTSSAGSHGNTSSPPGTPVDGYSCSSDADYSRDDRTQCSYTPTSPAGFANKPVVAHRTFVADFSKAASNKRMTRKRKPRGSGSCSPSSGSQKTTMGKKSVEFLPPQKRFLNEGNKLPPIGSITRHQDPEEDMSHTLDLSLPHLP</sequence>
<dbReference type="AlphaFoldDB" id="A0A7R9BCP9"/>
<evidence type="ECO:0000256" key="1">
    <source>
        <dbReference type="SAM" id="MobiDB-lite"/>
    </source>
</evidence>
<feature type="region of interest" description="Disordered" evidence="1">
    <location>
        <begin position="358"/>
        <end position="404"/>
    </location>
</feature>
<feature type="compositionally biased region" description="Basic and acidic residues" evidence="1">
    <location>
        <begin position="479"/>
        <end position="489"/>
    </location>
</feature>
<feature type="compositionally biased region" description="Polar residues" evidence="1">
    <location>
        <begin position="358"/>
        <end position="369"/>
    </location>
</feature>
<dbReference type="EMBL" id="CAJPEX010000063">
    <property type="protein sequence ID" value="CAG0912914.1"/>
    <property type="molecule type" value="Genomic_DNA"/>
</dbReference>
<gene>
    <name evidence="2" type="ORF">NMOB1V02_LOCUS684</name>
</gene>
<dbReference type="Proteomes" id="UP000678499">
    <property type="component" value="Unassembled WGS sequence"/>
</dbReference>
<accession>A0A7R9BCP9</accession>
<keyword evidence="3" id="KW-1185">Reference proteome</keyword>
<name>A0A7R9BCP9_9CRUS</name>
<feature type="region of interest" description="Disordered" evidence="1">
    <location>
        <begin position="251"/>
        <end position="333"/>
    </location>
</feature>
<feature type="compositionally biased region" description="Low complexity" evidence="1">
    <location>
        <begin position="435"/>
        <end position="445"/>
    </location>
</feature>
<reference evidence="2" key="1">
    <citation type="submission" date="2020-11" db="EMBL/GenBank/DDBJ databases">
        <authorList>
            <person name="Tran Van P."/>
        </authorList>
    </citation>
    <scope>NUCLEOTIDE SEQUENCE</scope>
</reference>
<dbReference type="EMBL" id="OA882100">
    <property type="protein sequence ID" value="CAD7272762.1"/>
    <property type="molecule type" value="Genomic_DNA"/>
</dbReference>
<feature type="compositionally biased region" description="Low complexity" evidence="1">
    <location>
        <begin position="23"/>
        <end position="32"/>
    </location>
</feature>
<feature type="compositionally biased region" description="Basic and acidic residues" evidence="1">
    <location>
        <begin position="275"/>
        <end position="285"/>
    </location>
</feature>